<feature type="transmembrane region" description="Helical" evidence="9">
    <location>
        <begin position="103"/>
        <end position="124"/>
    </location>
</feature>
<reference evidence="12" key="1">
    <citation type="journal article" date="2019" name="Int. J. Syst. Evol. Microbiol.">
        <title>The Global Catalogue of Microorganisms (GCM) 10K type strain sequencing project: providing services to taxonomists for standard genome sequencing and annotation.</title>
        <authorList>
            <consortium name="The Broad Institute Genomics Platform"/>
            <consortium name="The Broad Institute Genome Sequencing Center for Infectious Disease"/>
            <person name="Wu L."/>
            <person name="Ma J."/>
        </authorList>
    </citation>
    <scope>NUCLEOTIDE SEQUENCE [LARGE SCALE GENOMIC DNA]</scope>
    <source>
        <strain evidence="12">JCM 17933</strain>
    </source>
</reference>
<evidence type="ECO:0000256" key="1">
    <source>
        <dbReference type="ARBA" id="ARBA00000085"/>
    </source>
</evidence>
<evidence type="ECO:0000256" key="8">
    <source>
        <dbReference type="ARBA" id="ARBA00023012"/>
    </source>
</evidence>
<keyword evidence="8" id="KW-0902">Two-component regulatory system</keyword>
<gene>
    <name evidence="11" type="ORF">GCM10023191_006520</name>
</gene>
<proteinExistence type="predicted"/>
<evidence type="ECO:0000313" key="12">
    <source>
        <dbReference type="Proteomes" id="UP001500503"/>
    </source>
</evidence>
<evidence type="ECO:0000259" key="10">
    <source>
        <dbReference type="SMART" id="SM00387"/>
    </source>
</evidence>
<comment type="caution">
    <text evidence="11">The sequence shown here is derived from an EMBL/GenBank/DDBJ whole genome shotgun (WGS) entry which is preliminary data.</text>
</comment>
<dbReference type="CDD" id="cd16917">
    <property type="entry name" value="HATPase_UhpB-NarQ-NarX-like"/>
    <property type="match status" value="1"/>
</dbReference>
<dbReference type="InterPro" id="IPR050482">
    <property type="entry name" value="Sensor_HK_TwoCompSys"/>
</dbReference>
<keyword evidence="9" id="KW-0812">Transmembrane</keyword>
<evidence type="ECO:0000256" key="7">
    <source>
        <dbReference type="ARBA" id="ARBA00022840"/>
    </source>
</evidence>
<evidence type="ECO:0000256" key="5">
    <source>
        <dbReference type="ARBA" id="ARBA00022741"/>
    </source>
</evidence>
<keyword evidence="4" id="KW-0808">Transferase</keyword>
<organism evidence="11 12">
    <name type="scientific">Actinoallomurus oryzae</name>
    <dbReference type="NCBI Taxonomy" id="502180"/>
    <lineage>
        <taxon>Bacteria</taxon>
        <taxon>Bacillati</taxon>
        <taxon>Actinomycetota</taxon>
        <taxon>Actinomycetes</taxon>
        <taxon>Streptosporangiales</taxon>
        <taxon>Thermomonosporaceae</taxon>
        <taxon>Actinoallomurus</taxon>
    </lineage>
</organism>
<comment type="catalytic activity">
    <reaction evidence="1">
        <text>ATP + protein L-histidine = ADP + protein N-phospho-L-histidine.</text>
        <dbReference type="EC" id="2.7.13.3"/>
    </reaction>
</comment>
<feature type="transmembrane region" description="Helical" evidence="9">
    <location>
        <begin position="22"/>
        <end position="44"/>
    </location>
</feature>
<dbReference type="SUPFAM" id="SSF55874">
    <property type="entry name" value="ATPase domain of HSP90 chaperone/DNA topoisomerase II/histidine kinase"/>
    <property type="match status" value="1"/>
</dbReference>
<dbReference type="Gene3D" id="3.30.565.10">
    <property type="entry name" value="Histidine kinase-like ATPase, C-terminal domain"/>
    <property type="match status" value="1"/>
</dbReference>
<dbReference type="Proteomes" id="UP001500503">
    <property type="component" value="Unassembled WGS sequence"/>
</dbReference>
<protein>
    <recommendedName>
        <fullName evidence="2">histidine kinase</fullName>
        <ecNumber evidence="2">2.7.13.3</ecNumber>
    </recommendedName>
</protein>
<dbReference type="InterPro" id="IPR011712">
    <property type="entry name" value="Sig_transdc_His_kin_sub3_dim/P"/>
</dbReference>
<dbReference type="GO" id="GO:0016301">
    <property type="term" value="F:kinase activity"/>
    <property type="evidence" value="ECO:0007669"/>
    <property type="project" value="UniProtKB-KW"/>
</dbReference>
<keyword evidence="12" id="KW-1185">Reference proteome</keyword>
<keyword evidence="9" id="KW-1133">Transmembrane helix</keyword>
<feature type="transmembrane region" description="Helical" evidence="9">
    <location>
        <begin position="51"/>
        <end position="73"/>
    </location>
</feature>
<dbReference type="EC" id="2.7.13.3" evidence="2"/>
<keyword evidence="3" id="KW-0597">Phosphoprotein</keyword>
<sequence>MVLCVVADSVAAIADAPGSGGLAAGLATATATGFGPVAAVLAVLRRRFTDWIGPLAGGVVAVSLLDTAIAVLAHPSATAPGVTETLAVALLIGAGCRRIGRRAAAGLAVCGGVAMTAAPVLRYGVGSPTALIAVPAALLWGGSLAVGLILRDADDRRRAALAEARTAERLRMARELHDFVAYHVTGIVVRAQAARVLAGRSAEPDDDVFREIEEAGSNALTAMRRLVGMLREDTAPEPAPPASGIRAAVLDAAAGHDGVATELPGDLDRLDPAPALITTVHRVVLEALTNVRRHAPDATDVRVAARVQHDPVADVLHLEIVNDGAGEPSGGGSGYGLVGMRERVTALGGTLRAGAESGRRWRITVRLPLDREEPRS</sequence>
<evidence type="ECO:0000256" key="9">
    <source>
        <dbReference type="SAM" id="Phobius"/>
    </source>
</evidence>
<accession>A0ABP8P9E4</accession>
<dbReference type="Gene3D" id="1.20.5.1930">
    <property type="match status" value="1"/>
</dbReference>
<feature type="transmembrane region" description="Helical" evidence="9">
    <location>
        <begin position="79"/>
        <end position="96"/>
    </location>
</feature>
<evidence type="ECO:0000313" key="11">
    <source>
        <dbReference type="EMBL" id="GAA4484010.1"/>
    </source>
</evidence>
<dbReference type="InterPro" id="IPR036890">
    <property type="entry name" value="HATPase_C_sf"/>
</dbReference>
<keyword evidence="6 11" id="KW-0418">Kinase</keyword>
<dbReference type="InterPro" id="IPR003594">
    <property type="entry name" value="HATPase_dom"/>
</dbReference>
<evidence type="ECO:0000256" key="4">
    <source>
        <dbReference type="ARBA" id="ARBA00022679"/>
    </source>
</evidence>
<keyword evidence="9" id="KW-0472">Membrane</keyword>
<dbReference type="PANTHER" id="PTHR24421:SF10">
    <property type="entry name" value="NITRATE_NITRITE SENSOR PROTEIN NARQ"/>
    <property type="match status" value="1"/>
</dbReference>
<keyword evidence="7" id="KW-0067">ATP-binding</keyword>
<feature type="domain" description="Histidine kinase/HSP90-like ATPase" evidence="10">
    <location>
        <begin position="275"/>
        <end position="371"/>
    </location>
</feature>
<evidence type="ECO:0000256" key="6">
    <source>
        <dbReference type="ARBA" id="ARBA00022777"/>
    </source>
</evidence>
<evidence type="ECO:0000256" key="3">
    <source>
        <dbReference type="ARBA" id="ARBA00022553"/>
    </source>
</evidence>
<dbReference type="EMBL" id="BAABHF010000009">
    <property type="protein sequence ID" value="GAA4484010.1"/>
    <property type="molecule type" value="Genomic_DNA"/>
</dbReference>
<dbReference type="Pfam" id="PF02518">
    <property type="entry name" value="HATPase_c"/>
    <property type="match status" value="1"/>
</dbReference>
<dbReference type="PANTHER" id="PTHR24421">
    <property type="entry name" value="NITRATE/NITRITE SENSOR PROTEIN NARX-RELATED"/>
    <property type="match status" value="1"/>
</dbReference>
<evidence type="ECO:0000256" key="2">
    <source>
        <dbReference type="ARBA" id="ARBA00012438"/>
    </source>
</evidence>
<dbReference type="SMART" id="SM00387">
    <property type="entry name" value="HATPase_c"/>
    <property type="match status" value="1"/>
</dbReference>
<name>A0ABP8P9E4_9ACTN</name>
<dbReference type="Pfam" id="PF07730">
    <property type="entry name" value="HisKA_3"/>
    <property type="match status" value="1"/>
</dbReference>
<feature type="transmembrane region" description="Helical" evidence="9">
    <location>
        <begin position="130"/>
        <end position="150"/>
    </location>
</feature>
<keyword evidence="5" id="KW-0547">Nucleotide-binding</keyword>